<proteinExistence type="predicted"/>
<evidence type="ECO:0008006" key="4">
    <source>
        <dbReference type="Google" id="ProtNLM"/>
    </source>
</evidence>
<evidence type="ECO:0000256" key="1">
    <source>
        <dbReference type="SAM" id="SignalP"/>
    </source>
</evidence>
<dbReference type="OrthoDB" id="978645at2"/>
<keyword evidence="1" id="KW-0732">Signal</keyword>
<reference evidence="2 3" key="1">
    <citation type="submission" date="2017-02" db="EMBL/GenBank/DDBJ databases">
        <authorList>
            <person name="Peterson S.W."/>
        </authorList>
    </citation>
    <scope>NUCLEOTIDE SEQUENCE [LARGE SCALE GENOMIC DNA]</scope>
    <source>
        <strain evidence="2 3">DSM 25262</strain>
    </source>
</reference>
<evidence type="ECO:0000313" key="2">
    <source>
        <dbReference type="EMBL" id="SKC76197.1"/>
    </source>
</evidence>
<keyword evidence="3" id="KW-1185">Reference proteome</keyword>
<organism evidence="2 3">
    <name type="scientific">Ohtaekwangia koreensis</name>
    <dbReference type="NCBI Taxonomy" id="688867"/>
    <lineage>
        <taxon>Bacteria</taxon>
        <taxon>Pseudomonadati</taxon>
        <taxon>Bacteroidota</taxon>
        <taxon>Cytophagia</taxon>
        <taxon>Cytophagales</taxon>
        <taxon>Fulvivirgaceae</taxon>
        <taxon>Ohtaekwangia</taxon>
    </lineage>
</organism>
<dbReference type="AlphaFoldDB" id="A0A1T5LJP0"/>
<feature type="signal peptide" evidence="1">
    <location>
        <begin position="1"/>
        <end position="21"/>
    </location>
</feature>
<accession>A0A1T5LJP0</accession>
<name>A0A1T5LJP0_9BACT</name>
<evidence type="ECO:0000313" key="3">
    <source>
        <dbReference type="Proteomes" id="UP000190961"/>
    </source>
</evidence>
<dbReference type="STRING" id="688867.SAMN05660236_3364"/>
<gene>
    <name evidence="2" type="ORF">SAMN05660236_3364</name>
</gene>
<sequence length="247" mass="28405">MHFQKTLLVSIFCLLGVCALAQRPRTNNGGKSAYTRERFNYNATRVRGNKAKIVCPVFDKSKYPYHGIGVKFGDPFALTYKYYINKNFAIAADIGKPASGLYNRYFRERFRSYQRDTLSQGADVRYLTHTVKSDFIGELKFLYHIDAKIISKGLQLYVGAGWEWKYSKIRYDYIYEETDNSNPNGNNTIGNFTVSRFTQGPQAVVGIEYSYFQLPISAFMELEYFTDVQLDPGWSRAEGGVGLRYIF</sequence>
<dbReference type="EMBL" id="FUZU01000002">
    <property type="protein sequence ID" value="SKC76197.1"/>
    <property type="molecule type" value="Genomic_DNA"/>
</dbReference>
<protein>
    <recommendedName>
        <fullName evidence="4">Outer membrane protein beta-barrel domain-containing protein</fullName>
    </recommendedName>
</protein>
<dbReference type="Proteomes" id="UP000190961">
    <property type="component" value="Unassembled WGS sequence"/>
</dbReference>
<dbReference type="RefSeq" id="WP_079687893.1">
    <property type="nucleotide sequence ID" value="NZ_FUZU01000002.1"/>
</dbReference>
<feature type="chain" id="PRO_5012730418" description="Outer membrane protein beta-barrel domain-containing protein" evidence="1">
    <location>
        <begin position="22"/>
        <end position="247"/>
    </location>
</feature>